<dbReference type="Proteomes" id="UP000095767">
    <property type="component" value="Unassembled WGS sequence"/>
</dbReference>
<dbReference type="AlphaFoldDB" id="A0A1E5UIF7"/>
<reference evidence="1 2" key="1">
    <citation type="submission" date="2016-09" db="EMBL/GenBank/DDBJ databases">
        <title>The draft genome of Dichanthelium oligosanthes: A C3 panicoid grass species.</title>
        <authorList>
            <person name="Studer A.J."/>
            <person name="Schnable J.C."/>
            <person name="Brutnell T.P."/>
        </authorList>
    </citation>
    <scope>NUCLEOTIDE SEQUENCE [LARGE SCALE GENOMIC DNA]</scope>
    <source>
        <strain evidence="2">cv. Kellogg 1175</strain>
        <tissue evidence="1">Leaf</tissue>
    </source>
</reference>
<proteinExistence type="predicted"/>
<name>A0A1E5UIF7_9POAL</name>
<sequence length="107" mass="12395">MAAFEMCIGTEPPVVCSYLAVLAMPMDREEDVHQLRAKRAVQGELVNRETLDFFKTLIKHISGSALYDRILGEIEDYKLKRWMWIKVHSFVYKNLRPSSQCSPSLVF</sequence>
<protein>
    <submittedName>
        <fullName evidence="1">Uncharacterized protein</fullName>
    </submittedName>
</protein>
<keyword evidence="2" id="KW-1185">Reference proteome</keyword>
<dbReference type="InterPro" id="IPR004158">
    <property type="entry name" value="DUF247_pln"/>
</dbReference>
<dbReference type="EMBL" id="LWDX02076319">
    <property type="protein sequence ID" value="OEL12660.1"/>
    <property type="molecule type" value="Genomic_DNA"/>
</dbReference>
<accession>A0A1E5UIF7</accession>
<organism evidence="1 2">
    <name type="scientific">Dichanthelium oligosanthes</name>
    <dbReference type="NCBI Taxonomy" id="888268"/>
    <lineage>
        <taxon>Eukaryota</taxon>
        <taxon>Viridiplantae</taxon>
        <taxon>Streptophyta</taxon>
        <taxon>Embryophyta</taxon>
        <taxon>Tracheophyta</taxon>
        <taxon>Spermatophyta</taxon>
        <taxon>Magnoliopsida</taxon>
        <taxon>Liliopsida</taxon>
        <taxon>Poales</taxon>
        <taxon>Poaceae</taxon>
        <taxon>PACMAD clade</taxon>
        <taxon>Panicoideae</taxon>
        <taxon>Panicodae</taxon>
        <taxon>Paniceae</taxon>
        <taxon>Dichantheliinae</taxon>
        <taxon>Dichanthelium</taxon>
    </lineage>
</organism>
<comment type="caution">
    <text evidence="1">The sequence shown here is derived from an EMBL/GenBank/DDBJ whole genome shotgun (WGS) entry which is preliminary data.</text>
</comment>
<evidence type="ECO:0000313" key="2">
    <source>
        <dbReference type="Proteomes" id="UP000095767"/>
    </source>
</evidence>
<evidence type="ECO:0000313" key="1">
    <source>
        <dbReference type="EMBL" id="OEL12660.1"/>
    </source>
</evidence>
<dbReference type="OrthoDB" id="686779at2759"/>
<dbReference type="Pfam" id="PF03140">
    <property type="entry name" value="DUF247"/>
    <property type="match status" value="1"/>
</dbReference>
<gene>
    <name evidence="1" type="ORF">BAE44_0026321</name>
</gene>